<dbReference type="AlphaFoldDB" id="A0A231V3A8"/>
<dbReference type="Proteomes" id="UP000215405">
    <property type="component" value="Unassembled WGS sequence"/>
</dbReference>
<evidence type="ECO:0000259" key="1">
    <source>
        <dbReference type="Pfam" id="PF16363"/>
    </source>
</evidence>
<dbReference type="PANTHER" id="PTHR43000">
    <property type="entry name" value="DTDP-D-GLUCOSE 4,6-DEHYDRATASE-RELATED"/>
    <property type="match status" value="1"/>
</dbReference>
<feature type="domain" description="NAD(P)-binding" evidence="1">
    <location>
        <begin position="9"/>
        <end position="300"/>
    </location>
</feature>
<protein>
    <recommendedName>
        <fullName evidence="1">NAD(P)-binding domain-containing protein</fullName>
    </recommendedName>
</protein>
<dbReference type="Gene3D" id="3.40.50.720">
    <property type="entry name" value="NAD(P)-binding Rossmann-like Domain"/>
    <property type="match status" value="1"/>
</dbReference>
<gene>
    <name evidence="2" type="ORF">B7H23_07085</name>
</gene>
<dbReference type="SUPFAM" id="SSF51735">
    <property type="entry name" value="NAD(P)-binding Rossmann-fold domains"/>
    <property type="match status" value="1"/>
</dbReference>
<dbReference type="InterPro" id="IPR016040">
    <property type="entry name" value="NAD(P)-bd_dom"/>
</dbReference>
<name>A0A231V3A8_9HYPH</name>
<dbReference type="Gene3D" id="3.90.25.10">
    <property type="entry name" value="UDP-galactose 4-epimerase, domain 1"/>
    <property type="match status" value="1"/>
</dbReference>
<evidence type="ECO:0000313" key="2">
    <source>
        <dbReference type="EMBL" id="OXT02644.1"/>
    </source>
</evidence>
<dbReference type="EMBL" id="NBYO01000001">
    <property type="protein sequence ID" value="OXT02644.1"/>
    <property type="molecule type" value="Genomic_DNA"/>
</dbReference>
<accession>A0A231V3A8</accession>
<sequence length="315" mass="35991">MNKSFEIILVTGGLGFIGKHFVRRCLDNGCFVRNIDKVSYAADLKSMVEFDAHPHYRLLQMDVAECDFLPECDVIVNFAAESHVDNAITSNKQFCQSNFMGVQNMLERVRAKQARERPLFIQISTDEVYGDISNGKHSEADLLKPSNPYSATKASADMLVTSWGRTYGIDWNIMRPTNNYGCQQYPEKLIPKSAWRMRRGQPALMHGDGSYVRSWLHAEDTVDAILTVIERGERNSIYNIGSDTELRNIEVLRAIAEHLKVPEEDAWMATGNRTGQDVRYSLDDSRLRELGWAPKRQFFEELPGIVDSFDFMRFS</sequence>
<comment type="caution">
    <text evidence="2">The sequence shown here is derived from an EMBL/GenBank/DDBJ whole genome shotgun (WGS) entry which is preliminary data.</text>
</comment>
<evidence type="ECO:0000313" key="3">
    <source>
        <dbReference type="Proteomes" id="UP000215405"/>
    </source>
</evidence>
<dbReference type="RefSeq" id="WP_094076595.1">
    <property type="nucleotide sequence ID" value="NZ_NBYO01000001.1"/>
</dbReference>
<reference evidence="3" key="1">
    <citation type="journal article" date="2017" name="Int. J. Syst. Evol. Microbiol.">
        <title>Notoacmeibacter marinus gen. nov., sp. nov., isolated from the gut of a limpet and proposal of Notoacmeibacteraceae fam. nov. in the order Rhizobiales of the class Alphaproteobacteria.</title>
        <authorList>
            <person name="Huang Z."/>
            <person name="Guo F."/>
            <person name="Lai Q."/>
        </authorList>
    </citation>
    <scope>NUCLEOTIDE SEQUENCE [LARGE SCALE GENOMIC DNA]</scope>
    <source>
        <strain evidence="3">XMTR2A4</strain>
    </source>
</reference>
<organism evidence="2 3">
    <name type="scientific">Notoacmeibacter marinus</name>
    <dbReference type="NCBI Taxonomy" id="1876515"/>
    <lineage>
        <taxon>Bacteria</taxon>
        <taxon>Pseudomonadati</taxon>
        <taxon>Pseudomonadota</taxon>
        <taxon>Alphaproteobacteria</taxon>
        <taxon>Hyphomicrobiales</taxon>
        <taxon>Notoacmeibacteraceae</taxon>
        <taxon>Notoacmeibacter</taxon>
    </lineage>
</organism>
<dbReference type="InterPro" id="IPR036291">
    <property type="entry name" value="NAD(P)-bd_dom_sf"/>
</dbReference>
<dbReference type="Pfam" id="PF16363">
    <property type="entry name" value="GDP_Man_Dehyd"/>
    <property type="match status" value="1"/>
</dbReference>
<proteinExistence type="predicted"/>
<keyword evidence="3" id="KW-1185">Reference proteome</keyword>